<feature type="binding site" evidence="21">
    <location>
        <position position="76"/>
    </location>
    <ligand>
        <name>substrate</name>
    </ligand>
</feature>
<gene>
    <name evidence="25" type="ORF">FuraDRAFT_2793</name>
</gene>
<sequence length="125" mass="13445">MKLQESPFKGKTGITRLINAFGYSLDGLKAAFRHEDAFRMLLLLAVILIPLAFVIHASALERALLVASSLATLIIELLNSAVEAAVDHTSLERHPLAKRAKDMGSAAQLIGLVNLAVVWGLVLFG</sequence>
<evidence type="ECO:0000256" key="1">
    <source>
        <dbReference type="ARBA" id="ARBA00004429"/>
    </source>
</evidence>
<dbReference type="GO" id="GO:0004143">
    <property type="term" value="F:ATP-dependent diacylglycerol kinase activity"/>
    <property type="evidence" value="ECO:0007669"/>
    <property type="project" value="UniProtKB-EC"/>
</dbReference>
<dbReference type="GO" id="GO:0005524">
    <property type="term" value="F:ATP binding"/>
    <property type="evidence" value="ECO:0007669"/>
    <property type="project" value="UniProtKB-KW"/>
</dbReference>
<evidence type="ECO:0000256" key="19">
    <source>
        <dbReference type="ARBA" id="ARBA00023264"/>
    </source>
</evidence>
<feature type="transmembrane region" description="Helical" evidence="24">
    <location>
        <begin position="106"/>
        <end position="124"/>
    </location>
</feature>
<dbReference type="Gene3D" id="1.10.287.3610">
    <property type="match status" value="1"/>
</dbReference>
<evidence type="ECO:0000256" key="20">
    <source>
        <dbReference type="PIRSR" id="PIRSR600829-1"/>
    </source>
</evidence>
<evidence type="ECO:0000256" key="2">
    <source>
        <dbReference type="ARBA" id="ARBA00005967"/>
    </source>
</evidence>
<keyword evidence="5" id="KW-1003">Cell membrane</keyword>
<evidence type="ECO:0000256" key="16">
    <source>
        <dbReference type="ARBA" id="ARBA00023098"/>
    </source>
</evidence>
<evidence type="ECO:0000256" key="22">
    <source>
        <dbReference type="PIRSR" id="PIRSR600829-3"/>
    </source>
</evidence>
<feature type="transmembrane region" description="Helical" evidence="24">
    <location>
        <begin position="63"/>
        <end position="86"/>
    </location>
</feature>
<keyword evidence="18" id="KW-0594">Phospholipid biosynthesis</keyword>
<dbReference type="GO" id="GO:0006654">
    <property type="term" value="P:phosphatidic acid biosynthetic process"/>
    <property type="evidence" value="ECO:0007669"/>
    <property type="project" value="InterPro"/>
</dbReference>
<keyword evidence="7 24" id="KW-0997">Cell inner membrane</keyword>
<evidence type="ECO:0000256" key="13">
    <source>
        <dbReference type="ARBA" id="ARBA00022840"/>
    </source>
</evidence>
<dbReference type="InterPro" id="IPR000829">
    <property type="entry name" value="DAGK"/>
</dbReference>
<evidence type="ECO:0000256" key="23">
    <source>
        <dbReference type="PIRSR" id="PIRSR600829-4"/>
    </source>
</evidence>
<dbReference type="CDD" id="cd14264">
    <property type="entry name" value="DAGK_IM"/>
    <property type="match status" value="1"/>
</dbReference>
<evidence type="ECO:0000256" key="15">
    <source>
        <dbReference type="ARBA" id="ARBA00022989"/>
    </source>
</evidence>
<dbReference type="PANTHER" id="PTHR34299">
    <property type="entry name" value="DIACYLGLYCEROL KINASE"/>
    <property type="match status" value="1"/>
</dbReference>
<keyword evidence="6" id="KW-0444">Lipid biosynthesis</keyword>
<protein>
    <recommendedName>
        <fullName evidence="4 24">Diacylglycerol kinase</fullName>
        <ecNumber evidence="3 24">2.7.1.107</ecNumber>
    </recommendedName>
</protein>
<evidence type="ECO:0000256" key="9">
    <source>
        <dbReference type="ARBA" id="ARBA00022692"/>
    </source>
</evidence>
<keyword evidence="15 24" id="KW-1133">Transmembrane helix</keyword>
<dbReference type="GO" id="GO:0005886">
    <property type="term" value="C:plasma membrane"/>
    <property type="evidence" value="ECO:0007669"/>
    <property type="project" value="UniProtKB-SubCell"/>
</dbReference>
<dbReference type="Pfam" id="PF01219">
    <property type="entry name" value="DAGK_prokar"/>
    <property type="match status" value="1"/>
</dbReference>
<organism evidence="25 26">
    <name type="scientific">Pseudogulbenkiania ferrooxidans 2002</name>
    <dbReference type="NCBI Taxonomy" id="279714"/>
    <lineage>
        <taxon>Bacteria</taxon>
        <taxon>Pseudomonadati</taxon>
        <taxon>Pseudomonadota</taxon>
        <taxon>Betaproteobacteria</taxon>
        <taxon>Neisseriales</taxon>
        <taxon>Chromobacteriaceae</taxon>
        <taxon>Pseudogulbenkiania</taxon>
    </lineage>
</organism>
<feature type="binding site" evidence="21">
    <location>
        <position position="62"/>
    </location>
    <ligand>
        <name>substrate</name>
    </ligand>
</feature>
<dbReference type="AlphaFoldDB" id="B9Z608"/>
<evidence type="ECO:0000256" key="11">
    <source>
        <dbReference type="ARBA" id="ARBA00022741"/>
    </source>
</evidence>
<evidence type="ECO:0000256" key="6">
    <source>
        <dbReference type="ARBA" id="ARBA00022516"/>
    </source>
</evidence>
<keyword evidence="14 23" id="KW-0460">Magnesium</keyword>
<evidence type="ECO:0000256" key="10">
    <source>
        <dbReference type="ARBA" id="ARBA00022723"/>
    </source>
</evidence>
<keyword evidence="16 24" id="KW-0443">Lipid metabolism</keyword>
<dbReference type="Proteomes" id="UP000003165">
    <property type="component" value="Unassembled WGS sequence"/>
</dbReference>
<proteinExistence type="inferred from homology"/>
<comment type="function">
    <text evidence="24">Catalyzes the ATP-dependent phosphorylation of sn-l,2-diacylglycerol (DAG) to phosphatidic acid. Involved in the recycling of diacylglycerol produced as a by-product during membrane-derived oligosaccharide (MDO) biosynthesis.</text>
</comment>
<keyword evidence="17 24" id="KW-0472">Membrane</keyword>
<dbReference type="GO" id="GO:0046872">
    <property type="term" value="F:metal ion binding"/>
    <property type="evidence" value="ECO:0007669"/>
    <property type="project" value="UniProtKB-KW"/>
</dbReference>
<evidence type="ECO:0000256" key="5">
    <source>
        <dbReference type="ARBA" id="ARBA00022475"/>
    </source>
</evidence>
<dbReference type="EC" id="2.7.1.107" evidence="3 24"/>
<evidence type="ECO:0000256" key="3">
    <source>
        <dbReference type="ARBA" id="ARBA00012133"/>
    </source>
</evidence>
<comment type="caution">
    <text evidence="25">The sequence shown here is derived from an EMBL/GenBank/DDBJ whole genome shotgun (WGS) entry which is preliminary data.</text>
</comment>
<comment type="catalytic activity">
    <reaction evidence="24">
        <text>a 1,2-diacyl-sn-glycerol + ATP = a 1,2-diacyl-sn-glycero-3-phosphate + ADP + H(+)</text>
        <dbReference type="Rhea" id="RHEA:10272"/>
        <dbReference type="ChEBI" id="CHEBI:15378"/>
        <dbReference type="ChEBI" id="CHEBI:17815"/>
        <dbReference type="ChEBI" id="CHEBI:30616"/>
        <dbReference type="ChEBI" id="CHEBI:58608"/>
        <dbReference type="ChEBI" id="CHEBI:456216"/>
        <dbReference type="EC" id="2.7.1.107"/>
    </reaction>
</comment>
<keyword evidence="11 22" id="KW-0547">Nucleotide-binding</keyword>
<accession>B9Z608</accession>
<name>B9Z608_9NEIS</name>
<comment type="subcellular location">
    <subcellularLocation>
        <location evidence="1 24">Cell inner membrane</location>
        <topology evidence="1 24">Multi-pass membrane protein</topology>
    </subcellularLocation>
</comment>
<keyword evidence="12 24" id="KW-0418">Kinase</keyword>
<dbReference type="EMBL" id="ACIS01000007">
    <property type="protein sequence ID" value="EEG08005.1"/>
    <property type="molecule type" value="Genomic_DNA"/>
</dbReference>
<keyword evidence="13 22" id="KW-0067">ATP-binding</keyword>
<keyword evidence="9 24" id="KW-0812">Transmembrane</keyword>
<feature type="binding site" evidence="23">
    <location>
        <position position="35"/>
    </location>
    <ligand>
        <name>a divalent metal cation</name>
        <dbReference type="ChEBI" id="CHEBI:60240"/>
    </ligand>
</feature>
<evidence type="ECO:0000313" key="25">
    <source>
        <dbReference type="EMBL" id="EEG08005.1"/>
    </source>
</evidence>
<comment type="similarity">
    <text evidence="2 24">Belongs to the bacterial diacylglycerol kinase family.</text>
</comment>
<feature type="binding site" evidence="22">
    <location>
        <position position="35"/>
    </location>
    <ligand>
        <name>ATP</name>
        <dbReference type="ChEBI" id="CHEBI:30616"/>
    </ligand>
</feature>
<dbReference type="RefSeq" id="WP_008954813.1">
    <property type="nucleotide sequence ID" value="NZ_ACIS01000007.1"/>
</dbReference>
<keyword evidence="10 23" id="KW-0479">Metal-binding</keyword>
<feature type="binding site" evidence="22">
    <location>
        <position position="83"/>
    </location>
    <ligand>
        <name>ATP</name>
        <dbReference type="ChEBI" id="CHEBI:30616"/>
    </ligand>
</feature>
<feature type="active site" description="Proton acceptor" evidence="20">
    <location>
        <position position="76"/>
    </location>
</feature>
<feature type="binding site" evidence="22">
    <location>
        <begin position="92"/>
        <end position="94"/>
    </location>
    <ligand>
        <name>ATP</name>
        <dbReference type="ChEBI" id="CHEBI:30616"/>
    </ligand>
</feature>
<dbReference type="InterPro" id="IPR036945">
    <property type="entry name" value="DAGK_sf"/>
</dbReference>
<evidence type="ECO:0000256" key="24">
    <source>
        <dbReference type="RuleBase" id="RU363065"/>
    </source>
</evidence>
<feature type="binding site" evidence="22">
    <location>
        <begin position="101"/>
        <end position="102"/>
    </location>
    <ligand>
        <name>ATP</name>
        <dbReference type="ChEBI" id="CHEBI:30616"/>
    </ligand>
</feature>
<dbReference type="PROSITE" id="PS01069">
    <property type="entry name" value="DAGK_PROKAR"/>
    <property type="match status" value="1"/>
</dbReference>
<keyword evidence="26" id="KW-1185">Reference proteome</keyword>
<feature type="binding site" evidence="21">
    <location>
        <position position="16"/>
    </location>
    <ligand>
        <name>substrate</name>
    </ligand>
</feature>
<feature type="transmembrane region" description="Helical" evidence="24">
    <location>
        <begin position="37"/>
        <end position="57"/>
    </location>
</feature>
<dbReference type="InterPro" id="IPR033718">
    <property type="entry name" value="DAGK_prok"/>
</dbReference>
<evidence type="ECO:0000256" key="4">
    <source>
        <dbReference type="ARBA" id="ARBA00017575"/>
    </source>
</evidence>
<feature type="binding site" evidence="21">
    <location>
        <position position="105"/>
    </location>
    <ligand>
        <name>substrate</name>
    </ligand>
</feature>
<keyword evidence="8 24" id="KW-0808">Transferase</keyword>
<reference evidence="25 26" key="1">
    <citation type="submission" date="2009-02" db="EMBL/GenBank/DDBJ databases">
        <title>Sequencing of the draft genome and assembly of Lutiella nitroferrum 2002.</title>
        <authorList>
            <consortium name="US DOE Joint Genome Institute (JGI-PGF)"/>
            <person name="Lucas S."/>
            <person name="Copeland A."/>
            <person name="Lapidus A."/>
            <person name="Glavina del Rio T."/>
            <person name="Tice H."/>
            <person name="Bruce D."/>
            <person name="Goodwin L."/>
            <person name="Pitluck S."/>
            <person name="Larimer F."/>
            <person name="Land M.L."/>
            <person name="Hauser L."/>
            <person name="Coates J.D."/>
        </authorList>
    </citation>
    <scope>NUCLEOTIDE SEQUENCE [LARGE SCALE GENOMIC DNA]</scope>
    <source>
        <strain evidence="25 26">2002</strain>
    </source>
</reference>
<feature type="binding site" evidence="22">
    <location>
        <position position="23"/>
    </location>
    <ligand>
        <name>ATP</name>
        <dbReference type="ChEBI" id="CHEBI:30616"/>
    </ligand>
</feature>
<dbReference type="PANTHER" id="PTHR34299:SF1">
    <property type="entry name" value="DIACYLGLYCEROL KINASE"/>
    <property type="match status" value="1"/>
</dbReference>
<dbReference type="eggNOG" id="COG0818">
    <property type="taxonomic scope" value="Bacteria"/>
</dbReference>
<keyword evidence="19 24" id="KW-1208">Phospholipid metabolism</keyword>
<feature type="binding site" evidence="23">
    <location>
        <position position="83"/>
    </location>
    <ligand>
        <name>a divalent metal cation</name>
        <dbReference type="ChEBI" id="CHEBI:60240"/>
    </ligand>
</feature>
<evidence type="ECO:0000256" key="14">
    <source>
        <dbReference type="ARBA" id="ARBA00022842"/>
    </source>
</evidence>
<evidence type="ECO:0000256" key="17">
    <source>
        <dbReference type="ARBA" id="ARBA00023136"/>
    </source>
</evidence>
<evidence type="ECO:0000256" key="12">
    <source>
        <dbReference type="ARBA" id="ARBA00022777"/>
    </source>
</evidence>
<comment type="cofactor">
    <cofactor evidence="23">
        <name>Mg(2+)</name>
        <dbReference type="ChEBI" id="CHEBI:18420"/>
    </cofactor>
    <text evidence="23">Mn(2+), Zn(2+), Cd(2+) and Co(2+) support activity to lesser extents.</text>
</comment>
<evidence type="ECO:0000313" key="26">
    <source>
        <dbReference type="Proteomes" id="UP000003165"/>
    </source>
</evidence>
<evidence type="ECO:0000256" key="8">
    <source>
        <dbReference type="ARBA" id="ARBA00022679"/>
    </source>
</evidence>
<feature type="binding site" evidence="22">
    <location>
        <position position="16"/>
    </location>
    <ligand>
        <name>ATP</name>
        <dbReference type="ChEBI" id="CHEBI:30616"/>
    </ligand>
</feature>
<evidence type="ECO:0000256" key="7">
    <source>
        <dbReference type="ARBA" id="ARBA00022519"/>
    </source>
</evidence>
<evidence type="ECO:0000256" key="21">
    <source>
        <dbReference type="PIRSR" id="PIRSR600829-2"/>
    </source>
</evidence>
<evidence type="ECO:0000256" key="18">
    <source>
        <dbReference type="ARBA" id="ARBA00023209"/>
    </source>
</evidence>